<protein>
    <submittedName>
        <fullName evidence="1">Uncharacterized protein</fullName>
    </submittedName>
</protein>
<evidence type="ECO:0000313" key="1">
    <source>
        <dbReference type="EMBL" id="WMV25163.1"/>
    </source>
</evidence>
<dbReference type="AlphaFoldDB" id="A0AAF0TTU5"/>
<organism evidence="1 2">
    <name type="scientific">Solanum verrucosum</name>
    <dbReference type="NCBI Taxonomy" id="315347"/>
    <lineage>
        <taxon>Eukaryota</taxon>
        <taxon>Viridiplantae</taxon>
        <taxon>Streptophyta</taxon>
        <taxon>Embryophyta</taxon>
        <taxon>Tracheophyta</taxon>
        <taxon>Spermatophyta</taxon>
        <taxon>Magnoliopsida</taxon>
        <taxon>eudicotyledons</taxon>
        <taxon>Gunneridae</taxon>
        <taxon>Pentapetalae</taxon>
        <taxon>asterids</taxon>
        <taxon>lamiids</taxon>
        <taxon>Solanales</taxon>
        <taxon>Solanaceae</taxon>
        <taxon>Solanoideae</taxon>
        <taxon>Solaneae</taxon>
        <taxon>Solanum</taxon>
    </lineage>
</organism>
<dbReference type="EMBL" id="CP133615">
    <property type="protein sequence ID" value="WMV25163.1"/>
    <property type="molecule type" value="Genomic_DNA"/>
</dbReference>
<accession>A0AAF0TTU5</accession>
<keyword evidence="2" id="KW-1185">Reference proteome</keyword>
<gene>
    <name evidence="1" type="ORF">MTR67_018548</name>
</gene>
<dbReference type="Proteomes" id="UP001234989">
    <property type="component" value="Chromosome 4"/>
</dbReference>
<reference evidence="1" key="1">
    <citation type="submission" date="2023-08" db="EMBL/GenBank/DDBJ databases">
        <title>A de novo genome assembly of Solanum verrucosum Schlechtendal, a Mexican diploid species geographically isolated from the other diploid A-genome species in potato relatives.</title>
        <authorList>
            <person name="Hosaka K."/>
        </authorList>
    </citation>
    <scope>NUCLEOTIDE SEQUENCE</scope>
    <source>
        <tissue evidence="1">Young leaves</tissue>
    </source>
</reference>
<sequence length="37" mass="4367">MKNFRSCRCNPRLPPTDHGVTHGPFWWSFDGHLQPFP</sequence>
<name>A0AAF0TTU5_SOLVR</name>
<proteinExistence type="predicted"/>
<evidence type="ECO:0000313" key="2">
    <source>
        <dbReference type="Proteomes" id="UP001234989"/>
    </source>
</evidence>